<dbReference type="Pfam" id="PF07934">
    <property type="entry name" value="OGG_N"/>
    <property type="match status" value="1"/>
</dbReference>
<dbReference type="OrthoDB" id="9798522at2"/>
<dbReference type="CDD" id="cd00056">
    <property type="entry name" value="ENDO3c"/>
    <property type="match status" value="1"/>
</dbReference>
<dbReference type="SMART" id="SM00478">
    <property type="entry name" value="ENDO3c"/>
    <property type="match status" value="1"/>
</dbReference>
<keyword evidence="4" id="KW-0378">Hydrolase</keyword>
<organism evidence="11 12">
    <name type="scientific">Proteiniborus ethanoligenes</name>
    <dbReference type="NCBI Taxonomy" id="415015"/>
    <lineage>
        <taxon>Bacteria</taxon>
        <taxon>Bacillati</taxon>
        <taxon>Bacillota</taxon>
        <taxon>Clostridia</taxon>
        <taxon>Eubacteriales</taxon>
        <taxon>Proteiniborus</taxon>
    </lineage>
</organism>
<dbReference type="InterPro" id="IPR012904">
    <property type="entry name" value="OGG_N"/>
</dbReference>
<reference evidence="11 12" key="1">
    <citation type="submission" date="2016-10" db="EMBL/GenBank/DDBJ databases">
        <authorList>
            <person name="de Groot N.N."/>
        </authorList>
    </citation>
    <scope>NUCLEOTIDE SEQUENCE [LARGE SCALE GENOMIC DNA]</scope>
    <source>
        <strain evidence="11 12">DSM 21650</strain>
    </source>
</reference>
<dbReference type="SUPFAM" id="SSF48150">
    <property type="entry name" value="DNA-glycosylase"/>
    <property type="match status" value="1"/>
</dbReference>
<comment type="catalytic activity">
    <reaction evidence="9">
        <text>2'-deoxyribonucleotide-(2'-deoxyribose 5'-phosphate)-2'-deoxyribonucleotide-DNA = a 3'-end 2'-deoxyribonucleotide-(2,3-dehydro-2,3-deoxyribose 5'-phosphate)-DNA + a 5'-end 5'-phospho-2'-deoxyribonucleoside-DNA + H(+)</text>
        <dbReference type="Rhea" id="RHEA:66592"/>
        <dbReference type="Rhea" id="RHEA-COMP:13180"/>
        <dbReference type="Rhea" id="RHEA-COMP:16897"/>
        <dbReference type="Rhea" id="RHEA-COMP:17067"/>
        <dbReference type="ChEBI" id="CHEBI:15378"/>
        <dbReference type="ChEBI" id="CHEBI:136412"/>
        <dbReference type="ChEBI" id="CHEBI:157695"/>
        <dbReference type="ChEBI" id="CHEBI:167181"/>
        <dbReference type="EC" id="4.2.99.18"/>
    </reaction>
</comment>
<dbReference type="AlphaFoldDB" id="A0A1H3RX79"/>
<protein>
    <recommendedName>
        <fullName evidence="2">DNA-(apurinic or apyrimidinic site) lyase</fullName>
        <ecNumber evidence="2">4.2.99.18</ecNumber>
    </recommendedName>
</protein>
<keyword evidence="7" id="KW-0511">Multifunctional enzyme</keyword>
<evidence type="ECO:0000256" key="3">
    <source>
        <dbReference type="ARBA" id="ARBA00022763"/>
    </source>
</evidence>
<comment type="similarity">
    <text evidence="1">Belongs to the type-1 OGG1 family.</text>
</comment>
<keyword evidence="8" id="KW-0326">Glycosidase</keyword>
<dbReference type="Pfam" id="PF00730">
    <property type="entry name" value="HhH-GPD"/>
    <property type="match status" value="1"/>
</dbReference>
<dbReference type="EC" id="4.2.99.18" evidence="2"/>
<dbReference type="GO" id="GO:0003684">
    <property type="term" value="F:damaged DNA binding"/>
    <property type="evidence" value="ECO:0007669"/>
    <property type="project" value="InterPro"/>
</dbReference>
<evidence type="ECO:0000256" key="6">
    <source>
        <dbReference type="ARBA" id="ARBA00023239"/>
    </source>
</evidence>
<evidence type="ECO:0000259" key="10">
    <source>
        <dbReference type="SMART" id="SM00478"/>
    </source>
</evidence>
<keyword evidence="6 11" id="KW-0456">Lyase</keyword>
<dbReference type="InterPro" id="IPR011257">
    <property type="entry name" value="DNA_glycosylase"/>
</dbReference>
<keyword evidence="12" id="KW-1185">Reference proteome</keyword>
<dbReference type="GO" id="GO:0140078">
    <property type="term" value="F:class I DNA-(apurinic or apyrimidinic site) endonuclease activity"/>
    <property type="evidence" value="ECO:0007669"/>
    <property type="project" value="UniProtKB-EC"/>
</dbReference>
<dbReference type="InterPro" id="IPR052054">
    <property type="entry name" value="Oxidative_DNA_repair_enzyme"/>
</dbReference>
<name>A0A1H3RX79_9FIRM</name>
<dbReference type="InterPro" id="IPR003265">
    <property type="entry name" value="HhH-GPD_domain"/>
</dbReference>
<dbReference type="Gene3D" id="3.30.310.260">
    <property type="match status" value="1"/>
</dbReference>
<dbReference type="InterPro" id="IPR023170">
    <property type="entry name" value="HhH_base_excis_C"/>
</dbReference>
<proteinExistence type="inferred from homology"/>
<evidence type="ECO:0000256" key="2">
    <source>
        <dbReference type="ARBA" id="ARBA00012720"/>
    </source>
</evidence>
<evidence type="ECO:0000313" key="12">
    <source>
        <dbReference type="Proteomes" id="UP000198625"/>
    </source>
</evidence>
<evidence type="ECO:0000256" key="8">
    <source>
        <dbReference type="ARBA" id="ARBA00023295"/>
    </source>
</evidence>
<dbReference type="GO" id="GO:0006289">
    <property type="term" value="P:nucleotide-excision repair"/>
    <property type="evidence" value="ECO:0007669"/>
    <property type="project" value="InterPro"/>
</dbReference>
<evidence type="ECO:0000256" key="5">
    <source>
        <dbReference type="ARBA" id="ARBA00023204"/>
    </source>
</evidence>
<dbReference type="PANTHER" id="PTHR10242">
    <property type="entry name" value="8-OXOGUANINE DNA GLYCOSYLASE"/>
    <property type="match status" value="1"/>
</dbReference>
<dbReference type="SUPFAM" id="SSF55945">
    <property type="entry name" value="TATA-box binding protein-like"/>
    <property type="match status" value="1"/>
</dbReference>
<accession>A0A1H3RX79</accession>
<feature type="domain" description="HhH-GPD" evidence="10">
    <location>
        <begin position="123"/>
        <end position="286"/>
    </location>
</feature>
<dbReference type="EMBL" id="FNQE01000033">
    <property type="protein sequence ID" value="SDZ30344.1"/>
    <property type="molecule type" value="Genomic_DNA"/>
</dbReference>
<gene>
    <name evidence="11" type="ORF">SAMN05660462_02607</name>
</gene>
<evidence type="ECO:0000256" key="4">
    <source>
        <dbReference type="ARBA" id="ARBA00022801"/>
    </source>
</evidence>
<dbReference type="Gene3D" id="1.10.1670.10">
    <property type="entry name" value="Helix-hairpin-Helix base-excision DNA repair enzymes (C-terminal)"/>
    <property type="match status" value="1"/>
</dbReference>
<dbReference type="GO" id="GO:0006284">
    <property type="term" value="P:base-excision repair"/>
    <property type="evidence" value="ECO:0007669"/>
    <property type="project" value="InterPro"/>
</dbReference>
<dbReference type="STRING" id="415015.SAMN05660462_02607"/>
<dbReference type="Gene3D" id="1.10.340.30">
    <property type="entry name" value="Hypothetical protein, domain 2"/>
    <property type="match status" value="1"/>
</dbReference>
<dbReference type="PANTHER" id="PTHR10242:SF2">
    <property type="entry name" value="N-GLYCOSYLASE_DNA LYASE"/>
    <property type="match status" value="1"/>
</dbReference>
<dbReference type="RefSeq" id="WP_091732101.1">
    <property type="nucleotide sequence ID" value="NZ_FNQE01000033.1"/>
</dbReference>
<keyword evidence="3" id="KW-0227">DNA damage</keyword>
<evidence type="ECO:0000256" key="1">
    <source>
        <dbReference type="ARBA" id="ARBA00010679"/>
    </source>
</evidence>
<evidence type="ECO:0000313" key="11">
    <source>
        <dbReference type="EMBL" id="SDZ30344.1"/>
    </source>
</evidence>
<evidence type="ECO:0000256" key="9">
    <source>
        <dbReference type="ARBA" id="ARBA00044632"/>
    </source>
</evidence>
<evidence type="ECO:0000256" key="7">
    <source>
        <dbReference type="ARBA" id="ARBA00023268"/>
    </source>
</evidence>
<sequence>MKYNLNTEGNKVIMKNLKHFEPKHVFECGQCFRWEIEEDGSYTGVAYGKILNVRKDGEDIVFSNTSLEDFEEIWIDYFDLNRDYGEIKNKLSKDPILKEAIGFGHGIRILKQDEWEMLISFIISANNRIPMIKKAIGLLSESYGEYIGEYNGRKYYSFPTAESLKDKSIEEIEGCKVGFRAKYILNSANMVCNKEIYIYGLKDLSTEASRNELMKFAGVGPKVSDCIMLFSMNKYDAFPIDVWVKRVMEYFYLKEDTSLKKIQEYGRDKFGEYAGYAQQYLFYYARELGIGK</sequence>
<keyword evidence="5" id="KW-0234">DNA repair</keyword>
<dbReference type="Proteomes" id="UP000198625">
    <property type="component" value="Unassembled WGS sequence"/>
</dbReference>
<dbReference type="GO" id="GO:0008534">
    <property type="term" value="F:oxidized purine nucleobase lesion DNA N-glycosylase activity"/>
    <property type="evidence" value="ECO:0007669"/>
    <property type="project" value="InterPro"/>
</dbReference>